<keyword evidence="6" id="KW-0227">DNA damage</keyword>
<dbReference type="Gene3D" id="3.90.79.10">
    <property type="entry name" value="Nucleoside Triphosphate Pyrophosphohydrolase"/>
    <property type="match status" value="1"/>
</dbReference>
<gene>
    <name evidence="18" type="ORF">ACFS7Z_06965</name>
</gene>
<dbReference type="SUPFAM" id="SSF55811">
    <property type="entry name" value="Nudix"/>
    <property type="match status" value="1"/>
</dbReference>
<evidence type="ECO:0000256" key="8">
    <source>
        <dbReference type="ARBA" id="ARBA00022842"/>
    </source>
</evidence>
<keyword evidence="4" id="KW-0235">DNA replication</keyword>
<keyword evidence="7" id="KW-0378">Hydrolase</keyword>
<evidence type="ECO:0000256" key="4">
    <source>
        <dbReference type="ARBA" id="ARBA00022705"/>
    </source>
</evidence>
<sequence>MREKVKTRRGTIKFLFTKSRFTFSGISPYLRIMTLIDKLAWIEIQDRKILSTRSKGKDTYYIPGGKREAGETDHQTLIREIEEELTVQLQPDTLEFIQVFQAQAHGHAAGIEVKMQCYKGLYSGTITASSEIEEVAWLTYQERDQVSPVDKFIFDWLKQQDLID</sequence>
<dbReference type="PROSITE" id="PS51462">
    <property type="entry name" value="NUDIX"/>
    <property type="match status" value="1"/>
</dbReference>
<dbReference type="EMBL" id="JBHUOX010000004">
    <property type="protein sequence ID" value="MFD3000095.1"/>
    <property type="molecule type" value="Genomic_DNA"/>
</dbReference>
<comment type="similarity">
    <text evidence="2">Belongs to the Nudix hydrolase family.</text>
</comment>
<evidence type="ECO:0000256" key="7">
    <source>
        <dbReference type="ARBA" id="ARBA00022801"/>
    </source>
</evidence>
<evidence type="ECO:0000256" key="14">
    <source>
        <dbReference type="ARBA" id="ARBA00041592"/>
    </source>
</evidence>
<evidence type="ECO:0000256" key="15">
    <source>
        <dbReference type="ARBA" id="ARBA00041979"/>
    </source>
</evidence>
<keyword evidence="19" id="KW-1185">Reference proteome</keyword>
<keyword evidence="3" id="KW-0515">Mutator protein</keyword>
<dbReference type="InterPro" id="IPR015797">
    <property type="entry name" value="NUDIX_hydrolase-like_dom_sf"/>
</dbReference>
<keyword evidence="9" id="KW-0234">DNA repair</keyword>
<evidence type="ECO:0000256" key="9">
    <source>
        <dbReference type="ARBA" id="ARBA00023204"/>
    </source>
</evidence>
<dbReference type="Pfam" id="PF00293">
    <property type="entry name" value="NUDIX"/>
    <property type="match status" value="1"/>
</dbReference>
<comment type="catalytic activity">
    <reaction evidence="11">
        <text>8-oxo-GTP + H2O = 8-oxo-GMP + diphosphate + H(+)</text>
        <dbReference type="Rhea" id="RHEA:67616"/>
        <dbReference type="ChEBI" id="CHEBI:15377"/>
        <dbReference type="ChEBI" id="CHEBI:15378"/>
        <dbReference type="ChEBI" id="CHEBI:33019"/>
        <dbReference type="ChEBI" id="CHEBI:143553"/>
        <dbReference type="ChEBI" id="CHEBI:145694"/>
    </reaction>
</comment>
<dbReference type="PANTHER" id="PTHR47707">
    <property type="entry name" value="8-OXO-DGTP DIPHOSPHATASE"/>
    <property type="match status" value="1"/>
</dbReference>
<evidence type="ECO:0000256" key="16">
    <source>
        <dbReference type="ARBA" id="ARBA00042798"/>
    </source>
</evidence>
<comment type="catalytic activity">
    <reaction evidence="10">
        <text>8-oxo-dGTP + H2O = 8-oxo-dGMP + diphosphate + H(+)</text>
        <dbReference type="Rhea" id="RHEA:31575"/>
        <dbReference type="ChEBI" id="CHEBI:15377"/>
        <dbReference type="ChEBI" id="CHEBI:15378"/>
        <dbReference type="ChEBI" id="CHEBI:33019"/>
        <dbReference type="ChEBI" id="CHEBI:63224"/>
        <dbReference type="ChEBI" id="CHEBI:77896"/>
        <dbReference type="EC" id="3.6.1.55"/>
    </reaction>
</comment>
<dbReference type="EC" id="3.6.1.55" evidence="12"/>
<dbReference type="PROSITE" id="PS00893">
    <property type="entry name" value="NUDIX_BOX"/>
    <property type="match status" value="1"/>
</dbReference>
<evidence type="ECO:0000256" key="5">
    <source>
        <dbReference type="ARBA" id="ARBA00022723"/>
    </source>
</evidence>
<dbReference type="CDD" id="cd04690">
    <property type="entry name" value="NUDIX_Hydrolase"/>
    <property type="match status" value="1"/>
</dbReference>
<dbReference type="Proteomes" id="UP001597641">
    <property type="component" value="Unassembled WGS sequence"/>
</dbReference>
<evidence type="ECO:0000256" key="6">
    <source>
        <dbReference type="ARBA" id="ARBA00022763"/>
    </source>
</evidence>
<evidence type="ECO:0000313" key="18">
    <source>
        <dbReference type="EMBL" id="MFD3000095.1"/>
    </source>
</evidence>
<protein>
    <recommendedName>
        <fullName evidence="13">8-oxo-dGTP diphosphatase</fullName>
        <ecNumber evidence="12">3.6.1.55</ecNumber>
    </recommendedName>
    <alternativeName>
        <fullName evidence="16">7,8-dihydro-8-oxoguanine-triphosphatase</fullName>
    </alternativeName>
    <alternativeName>
        <fullName evidence="15">Mutator protein MutT</fullName>
    </alternativeName>
    <alternativeName>
        <fullName evidence="14">dGTP pyrophosphohydrolase</fullName>
    </alternativeName>
</protein>
<organism evidence="18 19">
    <name type="scientific">Pontibacter toksunensis</name>
    <dbReference type="NCBI Taxonomy" id="1332631"/>
    <lineage>
        <taxon>Bacteria</taxon>
        <taxon>Pseudomonadati</taxon>
        <taxon>Bacteroidota</taxon>
        <taxon>Cytophagia</taxon>
        <taxon>Cytophagales</taxon>
        <taxon>Hymenobacteraceae</taxon>
        <taxon>Pontibacter</taxon>
    </lineage>
</organism>
<evidence type="ECO:0000259" key="17">
    <source>
        <dbReference type="PROSITE" id="PS51462"/>
    </source>
</evidence>
<keyword evidence="8" id="KW-0460">Magnesium</keyword>
<evidence type="ECO:0000256" key="2">
    <source>
        <dbReference type="ARBA" id="ARBA00005582"/>
    </source>
</evidence>
<comment type="caution">
    <text evidence="18">The sequence shown here is derived from an EMBL/GenBank/DDBJ whole genome shotgun (WGS) entry which is preliminary data.</text>
</comment>
<dbReference type="InterPro" id="IPR047127">
    <property type="entry name" value="MutT-like"/>
</dbReference>
<dbReference type="PANTHER" id="PTHR47707:SF1">
    <property type="entry name" value="NUDIX HYDROLASE FAMILY PROTEIN"/>
    <property type="match status" value="1"/>
</dbReference>
<evidence type="ECO:0000256" key="11">
    <source>
        <dbReference type="ARBA" id="ARBA00036904"/>
    </source>
</evidence>
<proteinExistence type="inferred from homology"/>
<evidence type="ECO:0000313" key="19">
    <source>
        <dbReference type="Proteomes" id="UP001597641"/>
    </source>
</evidence>
<reference evidence="19" key="1">
    <citation type="journal article" date="2019" name="Int. J. Syst. Evol. Microbiol.">
        <title>The Global Catalogue of Microorganisms (GCM) 10K type strain sequencing project: providing services to taxonomists for standard genome sequencing and annotation.</title>
        <authorList>
            <consortium name="The Broad Institute Genomics Platform"/>
            <consortium name="The Broad Institute Genome Sequencing Center for Infectious Disease"/>
            <person name="Wu L."/>
            <person name="Ma J."/>
        </authorList>
    </citation>
    <scope>NUCLEOTIDE SEQUENCE [LARGE SCALE GENOMIC DNA]</scope>
    <source>
        <strain evidence="19">KCTC 23984</strain>
    </source>
</reference>
<keyword evidence="5" id="KW-0479">Metal-binding</keyword>
<accession>A0ABW6BQT7</accession>
<comment type="cofactor">
    <cofactor evidence="1">
        <name>Mg(2+)</name>
        <dbReference type="ChEBI" id="CHEBI:18420"/>
    </cofactor>
</comment>
<dbReference type="RefSeq" id="WP_377482731.1">
    <property type="nucleotide sequence ID" value="NZ_JBHUOX010000004.1"/>
</dbReference>
<name>A0ABW6BQT7_9BACT</name>
<evidence type="ECO:0000256" key="1">
    <source>
        <dbReference type="ARBA" id="ARBA00001946"/>
    </source>
</evidence>
<feature type="domain" description="Nudix hydrolase" evidence="17">
    <location>
        <begin position="1"/>
        <end position="162"/>
    </location>
</feature>
<evidence type="ECO:0000256" key="3">
    <source>
        <dbReference type="ARBA" id="ARBA00022457"/>
    </source>
</evidence>
<evidence type="ECO:0000256" key="10">
    <source>
        <dbReference type="ARBA" id="ARBA00035861"/>
    </source>
</evidence>
<evidence type="ECO:0000256" key="12">
    <source>
        <dbReference type="ARBA" id="ARBA00038905"/>
    </source>
</evidence>
<dbReference type="InterPro" id="IPR020084">
    <property type="entry name" value="NUDIX_hydrolase_CS"/>
</dbReference>
<dbReference type="InterPro" id="IPR000086">
    <property type="entry name" value="NUDIX_hydrolase_dom"/>
</dbReference>
<evidence type="ECO:0000256" key="13">
    <source>
        <dbReference type="ARBA" id="ARBA00040794"/>
    </source>
</evidence>